<reference evidence="2" key="1">
    <citation type="submission" date="2009-10" db="EMBL/GenBank/DDBJ databases">
        <title>Diversity of trophic interactions inside an arsenic-rich microbial ecosystem.</title>
        <authorList>
            <person name="Bertin P.N."/>
            <person name="Heinrich-Salmeron A."/>
            <person name="Pelletier E."/>
            <person name="Goulhen-Chollet F."/>
            <person name="Arsene-Ploetze F."/>
            <person name="Gallien S."/>
            <person name="Calteau A."/>
            <person name="Vallenet D."/>
            <person name="Casiot C."/>
            <person name="Chane-Woon-Ming B."/>
            <person name="Giloteaux L."/>
            <person name="Barakat M."/>
            <person name="Bonnefoy V."/>
            <person name="Bruneel O."/>
            <person name="Chandler M."/>
            <person name="Cleiss J."/>
            <person name="Duran R."/>
            <person name="Elbaz-Poulichet F."/>
            <person name="Fonknechten N."/>
            <person name="Lauga B."/>
            <person name="Mornico D."/>
            <person name="Ortet P."/>
            <person name="Schaeffer C."/>
            <person name="Siguier P."/>
            <person name="Alexander Thil Smith A."/>
            <person name="Van Dorsselaer A."/>
            <person name="Weissenbach J."/>
            <person name="Medigue C."/>
            <person name="Le Paslier D."/>
        </authorList>
    </citation>
    <scope>NUCLEOTIDE SEQUENCE</scope>
</reference>
<feature type="region of interest" description="Disordered" evidence="1">
    <location>
        <begin position="49"/>
        <end position="73"/>
    </location>
</feature>
<dbReference type="AlphaFoldDB" id="E6PJI3"/>
<evidence type="ECO:0000256" key="1">
    <source>
        <dbReference type="SAM" id="MobiDB-lite"/>
    </source>
</evidence>
<protein>
    <submittedName>
        <fullName evidence="2">Uncharacterized protein</fullName>
    </submittedName>
</protein>
<organism evidence="2">
    <name type="scientific">mine drainage metagenome</name>
    <dbReference type="NCBI Taxonomy" id="410659"/>
    <lineage>
        <taxon>unclassified sequences</taxon>
        <taxon>metagenomes</taxon>
        <taxon>ecological metagenomes</taxon>
    </lineage>
</organism>
<sequence>MPQSKDRGLLYGDMTLRGVAKPVVFHGAARRRGQGALFAKALGRLSHRLRRHRNHRSHGLRHERLPQRPEPQG</sequence>
<name>E6PJI3_9ZZZZ</name>
<proteinExistence type="predicted"/>
<comment type="caution">
    <text evidence="2">The sequence shown here is derived from an EMBL/GenBank/DDBJ whole genome shotgun (WGS) entry which is preliminary data.</text>
</comment>
<dbReference type="EMBL" id="CABM01000001">
    <property type="protein sequence ID" value="CBH95084.1"/>
    <property type="molecule type" value="Genomic_DNA"/>
</dbReference>
<accession>E6PJI3</accession>
<gene>
    <name evidence="2" type="ORF">CARN2_0471</name>
</gene>
<feature type="compositionally biased region" description="Basic residues" evidence="1">
    <location>
        <begin position="49"/>
        <end position="59"/>
    </location>
</feature>
<evidence type="ECO:0000313" key="2">
    <source>
        <dbReference type="EMBL" id="CBH95084.1"/>
    </source>
</evidence>